<dbReference type="RefSeq" id="WP_248413184.1">
    <property type="nucleotide sequence ID" value="NZ_JALPQF010000010.1"/>
</dbReference>
<organism evidence="2 3">
    <name type="scientific">Psychroserpens algicola</name>
    <dbReference type="NCBI Taxonomy" id="1719034"/>
    <lineage>
        <taxon>Bacteria</taxon>
        <taxon>Pseudomonadati</taxon>
        <taxon>Bacteroidota</taxon>
        <taxon>Flavobacteriia</taxon>
        <taxon>Flavobacteriales</taxon>
        <taxon>Flavobacteriaceae</taxon>
        <taxon>Psychroserpens</taxon>
    </lineage>
</organism>
<keyword evidence="1" id="KW-0812">Transmembrane</keyword>
<reference evidence="2" key="1">
    <citation type="submission" date="2022-04" db="EMBL/GenBank/DDBJ databases">
        <authorList>
            <person name="Ren T."/>
        </authorList>
    </citation>
    <scope>NUCLEOTIDE SEQUENCE</scope>
    <source>
        <strain evidence="2">F63249</strain>
    </source>
</reference>
<keyword evidence="3" id="KW-1185">Reference proteome</keyword>
<feature type="transmembrane region" description="Helical" evidence="1">
    <location>
        <begin position="79"/>
        <end position="100"/>
    </location>
</feature>
<keyword evidence="1" id="KW-1133">Transmembrane helix</keyword>
<comment type="caution">
    <text evidence="2">The sequence shown here is derived from an EMBL/GenBank/DDBJ whole genome shotgun (WGS) entry which is preliminary data.</text>
</comment>
<sequence length="120" mass="14344">MKKLKVYYDDWCPNCTKFMKFINKTDVLNLIIFKKLRSSSPSDGIDLKEAEKKMASTINGDMYYYGYKSIYEIFKRVPLFWFFIPILFILKFTKAGDFLYNELALKRKIIPIHCDEHCEI</sequence>
<dbReference type="Pfam" id="PF04134">
    <property type="entry name" value="DCC1-like"/>
    <property type="match status" value="1"/>
</dbReference>
<protein>
    <submittedName>
        <fullName evidence="2">DCC1-like thiol-disulfide oxidoreductase family protein</fullName>
    </submittedName>
</protein>
<evidence type="ECO:0000256" key="1">
    <source>
        <dbReference type="SAM" id="Phobius"/>
    </source>
</evidence>
<name>A0ABT0HA03_9FLAO</name>
<gene>
    <name evidence="2" type="ORF">MUY34_11230</name>
</gene>
<accession>A0ABT0HA03</accession>
<keyword evidence="1" id="KW-0472">Membrane</keyword>
<evidence type="ECO:0000313" key="3">
    <source>
        <dbReference type="Proteomes" id="UP001203687"/>
    </source>
</evidence>
<evidence type="ECO:0000313" key="2">
    <source>
        <dbReference type="EMBL" id="MCK8481199.1"/>
    </source>
</evidence>
<proteinExistence type="predicted"/>
<dbReference type="InterPro" id="IPR007263">
    <property type="entry name" value="DCC1-like"/>
</dbReference>
<dbReference type="EMBL" id="JALPQF010000010">
    <property type="protein sequence ID" value="MCK8481199.1"/>
    <property type="molecule type" value="Genomic_DNA"/>
</dbReference>
<dbReference type="Proteomes" id="UP001203687">
    <property type="component" value="Unassembled WGS sequence"/>
</dbReference>